<dbReference type="EMBL" id="RSCE01000014">
    <property type="protein sequence ID" value="RSH77768.1"/>
    <property type="molecule type" value="Genomic_DNA"/>
</dbReference>
<proteinExistence type="predicted"/>
<feature type="region of interest" description="Disordered" evidence="3">
    <location>
        <begin position="205"/>
        <end position="278"/>
    </location>
</feature>
<gene>
    <name evidence="5" type="ORF">EHS24_002827</name>
</gene>
<dbReference type="SMART" id="SM00066">
    <property type="entry name" value="GAL4"/>
    <property type="match status" value="1"/>
</dbReference>
<dbReference type="GO" id="GO:0006351">
    <property type="term" value="P:DNA-templated transcription"/>
    <property type="evidence" value="ECO:0007669"/>
    <property type="project" value="InterPro"/>
</dbReference>
<dbReference type="GO" id="GO:0000981">
    <property type="term" value="F:DNA-binding transcription factor activity, RNA polymerase II-specific"/>
    <property type="evidence" value="ECO:0007669"/>
    <property type="project" value="InterPro"/>
</dbReference>
<dbReference type="STRING" id="105984.A0A427XFZ9"/>
<feature type="domain" description="Zn(2)-C6 fungal-type" evidence="4">
    <location>
        <begin position="88"/>
        <end position="129"/>
    </location>
</feature>
<sequence>MAPVDDALGDGPIPLYPGDHAPYTTYTTLGSAGAGAESPAVGSERAGEAGDPGNNTPGNTGGKKRTKGSAEGSDGEGRKPKKTRQTQSCDACRARKVKCDRPPPGTAASDLPTKDVCTHCRQLGMACTFEYKPKKRGPPNMYLKRMQALNSQGDMPAGGGGGVDVGAEYAHGGHVARKSMDEYREDHSGPGPGTLAKQNALHRSALNPQGIGGSPIPRGTDAVDDWGPTLLRTTAHHKQRSEQLAQGNGFSLSPSYRTGSPPSERTGLSFGISPSSPYDKGHSPYSPVLSNISGNPIEAVLPRPLLLHIIDLYFDYVYCLIPCLHKPSFMHDLHSHREERPGQDEWVALVFAVIEATLVQMPRSFVSLPKREIKILFSRANELVKTFLNRDFHHLSVSRNIILYFHAIAAQHMGNPFATDTIWGANYLLSIRLRLHEEASYQNLNPIERELRKRIFWLQYGGDKTLASIEGSPVLFHETDCADVTLPSPLDDEFLTEDTYLEQPDGHTPVLAGFYYISKLFRLLDKRRTDRSKPPSGLMLQMRINEIDQIFHQVMTLMDNCPEALKLDMGGTPGSRMEMIDAQWDAHVSSDIRQLLLDPTKANRAVVKDGFLVQQANIYVTQQMVRYIVLQYREELGLLQDKELSLQTGISDNEPPGVPSHRRLSATRRPGFTDEEKDQVASDLLMVLSKIRMEVIAVNSVALVAKVRFVASTLLDALQSPSAPATPEMARTNDRTARAQGYLWDFLRILSDIEALYIMDDED</sequence>
<evidence type="ECO:0000259" key="4">
    <source>
        <dbReference type="PROSITE" id="PS50048"/>
    </source>
</evidence>
<dbReference type="PANTHER" id="PTHR46910:SF40">
    <property type="entry name" value="ZN(II)2CYS6 TRANSCRIPTION FACTOR (EUROFUNG)"/>
    <property type="match status" value="1"/>
</dbReference>
<dbReference type="GO" id="GO:0003677">
    <property type="term" value="F:DNA binding"/>
    <property type="evidence" value="ECO:0007669"/>
    <property type="project" value="InterPro"/>
</dbReference>
<dbReference type="Gene3D" id="4.10.240.10">
    <property type="entry name" value="Zn(2)-C6 fungal-type DNA-binding domain"/>
    <property type="match status" value="1"/>
</dbReference>
<dbReference type="RefSeq" id="XP_028472915.1">
    <property type="nucleotide sequence ID" value="XM_028618548.1"/>
</dbReference>
<dbReference type="GeneID" id="39587370"/>
<evidence type="ECO:0000256" key="1">
    <source>
        <dbReference type="ARBA" id="ARBA00022723"/>
    </source>
</evidence>
<dbReference type="InterPro" id="IPR007219">
    <property type="entry name" value="XnlR_reg_dom"/>
</dbReference>
<dbReference type="CDD" id="cd12148">
    <property type="entry name" value="fungal_TF_MHR"/>
    <property type="match status" value="1"/>
</dbReference>
<reference evidence="5 6" key="1">
    <citation type="submission" date="2018-11" db="EMBL/GenBank/DDBJ databases">
        <title>Genome sequence of Apiotrichum porosum DSM 27194.</title>
        <authorList>
            <person name="Aliyu H."/>
            <person name="Gorte O."/>
            <person name="Ochsenreither K."/>
        </authorList>
    </citation>
    <scope>NUCLEOTIDE SEQUENCE [LARGE SCALE GENOMIC DNA]</scope>
    <source>
        <strain evidence="5 6">DSM 27194</strain>
    </source>
</reference>
<evidence type="ECO:0000256" key="3">
    <source>
        <dbReference type="SAM" id="MobiDB-lite"/>
    </source>
</evidence>
<protein>
    <recommendedName>
        <fullName evidence="4">Zn(2)-C6 fungal-type domain-containing protein</fullName>
    </recommendedName>
</protein>
<organism evidence="5 6">
    <name type="scientific">Apiotrichum porosum</name>
    <dbReference type="NCBI Taxonomy" id="105984"/>
    <lineage>
        <taxon>Eukaryota</taxon>
        <taxon>Fungi</taxon>
        <taxon>Dikarya</taxon>
        <taxon>Basidiomycota</taxon>
        <taxon>Agaricomycotina</taxon>
        <taxon>Tremellomycetes</taxon>
        <taxon>Trichosporonales</taxon>
        <taxon>Trichosporonaceae</taxon>
        <taxon>Apiotrichum</taxon>
    </lineage>
</organism>
<dbReference type="PANTHER" id="PTHR46910">
    <property type="entry name" value="TRANSCRIPTION FACTOR PDR1"/>
    <property type="match status" value="1"/>
</dbReference>
<name>A0A427XFZ9_9TREE</name>
<feature type="compositionally biased region" description="Polar residues" evidence="3">
    <location>
        <begin position="242"/>
        <end position="263"/>
    </location>
</feature>
<evidence type="ECO:0000256" key="2">
    <source>
        <dbReference type="ARBA" id="ARBA00023242"/>
    </source>
</evidence>
<evidence type="ECO:0000313" key="5">
    <source>
        <dbReference type="EMBL" id="RSH77768.1"/>
    </source>
</evidence>
<feature type="region of interest" description="Disordered" evidence="3">
    <location>
        <begin position="1"/>
        <end position="110"/>
    </location>
</feature>
<dbReference type="Pfam" id="PF04082">
    <property type="entry name" value="Fungal_trans"/>
    <property type="match status" value="1"/>
</dbReference>
<feature type="region of interest" description="Disordered" evidence="3">
    <location>
        <begin position="648"/>
        <end position="673"/>
    </location>
</feature>
<dbReference type="PROSITE" id="PS50048">
    <property type="entry name" value="ZN2_CY6_FUNGAL_2"/>
    <property type="match status" value="1"/>
</dbReference>
<dbReference type="InterPro" id="IPR050987">
    <property type="entry name" value="AtrR-like"/>
</dbReference>
<dbReference type="GO" id="GO:0008270">
    <property type="term" value="F:zinc ion binding"/>
    <property type="evidence" value="ECO:0007669"/>
    <property type="project" value="InterPro"/>
</dbReference>
<dbReference type="Proteomes" id="UP000279236">
    <property type="component" value="Unassembled WGS sequence"/>
</dbReference>
<dbReference type="InterPro" id="IPR036864">
    <property type="entry name" value="Zn2-C6_fun-type_DNA-bd_sf"/>
</dbReference>
<comment type="caution">
    <text evidence="5">The sequence shown here is derived from an EMBL/GenBank/DDBJ whole genome shotgun (WGS) entry which is preliminary data.</text>
</comment>
<accession>A0A427XFZ9</accession>
<dbReference type="CDD" id="cd00067">
    <property type="entry name" value="GAL4"/>
    <property type="match status" value="1"/>
</dbReference>
<dbReference type="Pfam" id="PF00172">
    <property type="entry name" value="Zn_clus"/>
    <property type="match status" value="1"/>
</dbReference>
<keyword evidence="1" id="KW-0479">Metal-binding</keyword>
<dbReference type="SUPFAM" id="SSF57701">
    <property type="entry name" value="Zn2/Cys6 DNA-binding domain"/>
    <property type="match status" value="1"/>
</dbReference>
<dbReference type="AlphaFoldDB" id="A0A427XFZ9"/>
<dbReference type="OrthoDB" id="1708823at2759"/>
<evidence type="ECO:0000313" key="6">
    <source>
        <dbReference type="Proteomes" id="UP000279236"/>
    </source>
</evidence>
<keyword evidence="2" id="KW-0539">Nucleus</keyword>
<dbReference type="InterPro" id="IPR001138">
    <property type="entry name" value="Zn2Cys6_DnaBD"/>
</dbReference>
<keyword evidence="6" id="KW-1185">Reference proteome</keyword>